<dbReference type="GeneID" id="9186602"/>
<evidence type="ECO:0000256" key="10">
    <source>
        <dbReference type="SAM" id="MobiDB-lite"/>
    </source>
</evidence>
<feature type="compositionally biased region" description="Basic and acidic residues" evidence="10">
    <location>
        <begin position="549"/>
        <end position="565"/>
    </location>
</feature>
<dbReference type="GO" id="GO:0005634">
    <property type="term" value="C:nucleus"/>
    <property type="evidence" value="ECO:0007669"/>
    <property type="project" value="InterPro"/>
</dbReference>
<evidence type="ECO:0000256" key="5">
    <source>
        <dbReference type="ARBA" id="ARBA00022829"/>
    </source>
</evidence>
<feature type="compositionally biased region" description="Acidic residues" evidence="10">
    <location>
        <begin position="508"/>
        <end position="517"/>
    </location>
</feature>
<evidence type="ECO:0000256" key="8">
    <source>
        <dbReference type="ARBA" id="ARBA00023328"/>
    </source>
</evidence>
<evidence type="ECO:0000256" key="7">
    <source>
        <dbReference type="ARBA" id="ARBA00023306"/>
    </source>
</evidence>
<feature type="region of interest" description="Disordered" evidence="10">
    <location>
        <begin position="669"/>
        <end position="720"/>
    </location>
</feature>
<dbReference type="InterPro" id="IPR011515">
    <property type="entry name" value="Shugoshin_C"/>
</dbReference>
<proteinExistence type="inferred from homology"/>
<dbReference type="GO" id="GO:0000779">
    <property type="term" value="C:condensed chromosome, centromeric region"/>
    <property type="evidence" value="ECO:0007669"/>
    <property type="project" value="UniProtKB-ARBA"/>
</dbReference>
<feature type="region of interest" description="Disordered" evidence="10">
    <location>
        <begin position="637"/>
        <end position="656"/>
    </location>
</feature>
<evidence type="ECO:0000256" key="6">
    <source>
        <dbReference type="ARBA" id="ARBA00023054"/>
    </source>
</evidence>
<dbReference type="AlphaFoldDB" id="D5GP97"/>
<dbReference type="Pfam" id="PF07558">
    <property type="entry name" value="Shugoshin_N"/>
    <property type="match status" value="1"/>
</dbReference>
<evidence type="ECO:0000259" key="12">
    <source>
        <dbReference type="Pfam" id="PF07558"/>
    </source>
</evidence>
<dbReference type="RefSeq" id="XP_002842171.1">
    <property type="nucleotide sequence ID" value="XM_002842125.1"/>
</dbReference>
<reference evidence="13 14" key="1">
    <citation type="journal article" date="2010" name="Nature">
        <title>Perigord black truffle genome uncovers evolutionary origins and mechanisms of symbiosis.</title>
        <authorList>
            <person name="Martin F."/>
            <person name="Kohler A."/>
            <person name="Murat C."/>
            <person name="Balestrini R."/>
            <person name="Coutinho P.M."/>
            <person name="Jaillon O."/>
            <person name="Montanini B."/>
            <person name="Morin E."/>
            <person name="Noel B."/>
            <person name="Percudani R."/>
            <person name="Porcel B."/>
            <person name="Rubini A."/>
            <person name="Amicucci A."/>
            <person name="Amselem J."/>
            <person name="Anthouard V."/>
            <person name="Arcioni S."/>
            <person name="Artiguenave F."/>
            <person name="Aury J.M."/>
            <person name="Ballario P."/>
            <person name="Bolchi A."/>
            <person name="Brenna A."/>
            <person name="Brun A."/>
            <person name="Buee M."/>
            <person name="Cantarel B."/>
            <person name="Chevalier G."/>
            <person name="Couloux A."/>
            <person name="Da Silva C."/>
            <person name="Denoeud F."/>
            <person name="Duplessis S."/>
            <person name="Ghignone S."/>
            <person name="Hilselberger B."/>
            <person name="Iotti M."/>
            <person name="Marcais B."/>
            <person name="Mello A."/>
            <person name="Miranda M."/>
            <person name="Pacioni G."/>
            <person name="Quesneville H."/>
            <person name="Riccioni C."/>
            <person name="Ruotolo R."/>
            <person name="Splivallo R."/>
            <person name="Stocchi V."/>
            <person name="Tisserant E."/>
            <person name="Viscomi A.R."/>
            <person name="Zambonelli A."/>
            <person name="Zampieri E."/>
            <person name="Henrissat B."/>
            <person name="Lebrun M.H."/>
            <person name="Paolocci F."/>
            <person name="Bonfante P."/>
            <person name="Ottonello S."/>
            <person name="Wincker P."/>
        </authorList>
    </citation>
    <scope>NUCLEOTIDE SEQUENCE [LARGE SCALE GENOMIC DNA]</scope>
    <source>
        <strain evidence="13 14">Mel28</strain>
    </source>
</reference>
<feature type="region of interest" description="Disordered" evidence="10">
    <location>
        <begin position="219"/>
        <end position="239"/>
    </location>
</feature>
<feature type="compositionally biased region" description="Basic and acidic residues" evidence="10">
    <location>
        <begin position="300"/>
        <end position="309"/>
    </location>
</feature>
<keyword evidence="7" id="KW-0131">Cell cycle</keyword>
<dbReference type="InParanoid" id="D5GP97"/>
<dbReference type="InterPro" id="IPR011516">
    <property type="entry name" value="Shugoshin_N"/>
</dbReference>
<dbReference type="GO" id="GO:0045132">
    <property type="term" value="P:meiotic chromosome segregation"/>
    <property type="evidence" value="ECO:0007669"/>
    <property type="project" value="InterPro"/>
</dbReference>
<accession>D5GP97</accession>
<gene>
    <name evidence="13" type="ORF">GSTUM_00011766001</name>
</gene>
<evidence type="ECO:0000259" key="11">
    <source>
        <dbReference type="Pfam" id="PF07557"/>
    </source>
</evidence>
<feature type="compositionally biased region" description="Polar residues" evidence="10">
    <location>
        <begin position="372"/>
        <end position="390"/>
    </location>
</feature>
<dbReference type="EMBL" id="FN430373">
    <property type="protein sequence ID" value="CAZ86362.1"/>
    <property type="molecule type" value="Genomic_DNA"/>
</dbReference>
<feature type="domain" description="Shugoshin C-terminal" evidence="11">
    <location>
        <begin position="446"/>
        <end position="468"/>
    </location>
</feature>
<keyword evidence="4" id="KW-0132">Cell division</keyword>
<feature type="region of interest" description="Disordered" evidence="10">
    <location>
        <begin position="171"/>
        <end position="194"/>
    </location>
</feature>
<dbReference type="Pfam" id="PF07557">
    <property type="entry name" value="Shugoshin_C"/>
    <property type="match status" value="1"/>
</dbReference>
<evidence type="ECO:0000313" key="13">
    <source>
        <dbReference type="EMBL" id="CAZ86362.1"/>
    </source>
</evidence>
<organism evidence="13 14">
    <name type="scientific">Tuber melanosporum (strain Mel28)</name>
    <name type="common">Perigord black truffle</name>
    <dbReference type="NCBI Taxonomy" id="656061"/>
    <lineage>
        <taxon>Eukaryota</taxon>
        <taxon>Fungi</taxon>
        <taxon>Dikarya</taxon>
        <taxon>Ascomycota</taxon>
        <taxon>Pezizomycotina</taxon>
        <taxon>Pezizomycetes</taxon>
        <taxon>Pezizales</taxon>
        <taxon>Tuberaceae</taxon>
        <taxon>Tuber</taxon>
    </lineage>
</organism>
<dbReference type="eggNOG" id="ENOG502SFX7">
    <property type="taxonomic scope" value="Eukaryota"/>
</dbReference>
<evidence type="ECO:0000256" key="2">
    <source>
        <dbReference type="ARBA" id="ARBA00010845"/>
    </source>
</evidence>
<dbReference type="HOGENOM" id="CLU_384117_0_0_1"/>
<feature type="compositionally biased region" description="Basic and acidic residues" evidence="10">
    <location>
        <begin position="401"/>
        <end position="414"/>
    </location>
</feature>
<sequence>MARLNDPQTESLEALKKRFLRQNREIARVNSTQSVRIRNLEDETTRLLTENIELREQVIKLQASLDRREKARVVVESVEATKKKLEEKVAELGGIVKGLEQAITTSPEGKLAVRQPRANIISHHQRIWKSQLTLGEMHDGQLPAIHEDARSRRNSLNVEEHRRNSLNFEEINLPPPQLEDNIHDDSDEDLKPPVSSLLDIRPRRRRDSAMAIDLGVLNKPAVPSKTQPPAPSNENTISKASKHKFEREAEAVMELVADMEFKFSKISEQPIEVVRSVGGVESAGTADAPRSAEEDQAQEGQHKAREEGAPSKIVRLVLSSDARKRKEASVSIGEEYAPPIAPAISTSSRRALGPSKFRHLFNTSPHRLKSRGVSNTRDTESTNSDPTNSPLKKARIASALGKDEKGYGKPEKVDLPPPPSMKAYRSSHARDVDPSPPDTEQPTNVRASRRAKSGVNYALPNLRDKMRRDDRAAEAARGEGRTQKRSSAGRSRSKESVVEGELKVKSEDPEDADDEDQWLNLPPMPLPTQTSRLEEDLRKHKERGIGGLLERKPSRERERREKDLESGLPPSVISQRKRRTSSLHCPPNGMNPGNEEEGRSRAAFGHGEGKRKTVTTEGPDPSTDCNHRTLIDASTARKKVYSHLPPSSTKVEDNEGVFEGVCGSRRVTLGGDPIGSEGARTVRGVKSSGHLTSEDGGDDERRRLGPPGPGIGARRRSMML</sequence>
<feature type="compositionally biased region" description="Basic and acidic residues" evidence="10">
    <location>
        <begin position="462"/>
        <end position="482"/>
    </location>
</feature>
<comment type="similarity">
    <text evidence="2">Belongs to the shugoshin family.</text>
</comment>
<feature type="coiled-coil region" evidence="9">
    <location>
        <begin position="12"/>
        <end position="102"/>
    </location>
</feature>
<keyword evidence="3" id="KW-0158">Chromosome</keyword>
<dbReference type="GO" id="GO:0051301">
    <property type="term" value="P:cell division"/>
    <property type="evidence" value="ECO:0007669"/>
    <property type="project" value="UniProtKB-KW"/>
</dbReference>
<feature type="region of interest" description="Disordered" evidence="10">
    <location>
        <begin position="280"/>
        <end position="312"/>
    </location>
</feature>
<dbReference type="Proteomes" id="UP000006911">
    <property type="component" value="Unassembled WGS sequence"/>
</dbReference>
<evidence type="ECO:0000313" key="14">
    <source>
        <dbReference type="Proteomes" id="UP000006911"/>
    </source>
</evidence>
<keyword evidence="5" id="KW-0159">Chromosome partition</keyword>
<dbReference type="KEGG" id="tml:GSTUM_00011766001"/>
<keyword evidence="8" id="KW-0137">Centromere</keyword>
<evidence type="ECO:0000256" key="3">
    <source>
        <dbReference type="ARBA" id="ARBA00022454"/>
    </source>
</evidence>
<feature type="region of interest" description="Disordered" evidence="10">
    <location>
        <begin position="327"/>
        <end position="627"/>
    </location>
</feature>
<dbReference type="OMA" id="HHEIENM"/>
<feature type="compositionally biased region" description="Basic and acidic residues" evidence="10">
    <location>
        <begin position="492"/>
        <end position="507"/>
    </location>
</feature>
<protein>
    <submittedName>
        <fullName evidence="13">(Perigord truffle) hypothetical protein</fullName>
    </submittedName>
</protein>
<comment type="subcellular location">
    <subcellularLocation>
        <location evidence="1">Chromosome</location>
        <location evidence="1">Centromere</location>
    </subcellularLocation>
</comment>
<keyword evidence="6 9" id="KW-0175">Coiled coil</keyword>
<evidence type="ECO:0000256" key="9">
    <source>
        <dbReference type="SAM" id="Coils"/>
    </source>
</evidence>
<name>D5GP97_TUBMM</name>
<keyword evidence="14" id="KW-1185">Reference proteome</keyword>
<evidence type="ECO:0000256" key="1">
    <source>
        <dbReference type="ARBA" id="ARBA00004584"/>
    </source>
</evidence>
<evidence type="ECO:0000256" key="4">
    <source>
        <dbReference type="ARBA" id="ARBA00022618"/>
    </source>
</evidence>
<feature type="domain" description="Shugoshin N-terminal coiled-coil" evidence="12">
    <location>
        <begin position="15"/>
        <end position="59"/>
    </location>
</feature>